<sequence>MTEADIPDPDSDELRRLLTREDLRSLYAFLHERRERPPTMVEIREHAASARGASHAQTDRRVRELRGWFRLSAVRSGAAHVYSLEGRADQVQGGRSGISSKVRGEVLSAKRCAQCGKTPAEDHVKLEVDHKIPHSWGGTDSIENLQPLCAQCNHDKQAFYSSMDPYESQIRAATEHREPHRRIGELLKAFHAAGVECPAQVIGVVASMHQHQDDWQKRMRELRELGWDYTTSKHKENGRVVSYYRLTAFTDWPDGSIRAEIARREKAKRGREGC</sequence>
<dbReference type="Gene3D" id="1.10.30.50">
    <property type="match status" value="1"/>
</dbReference>
<dbReference type="STRING" id="679197.HMPREF9336_01042"/>
<comment type="caution">
    <text evidence="2">The sequence shown here is derived from an EMBL/GenBank/DDBJ whole genome shotgun (WGS) entry which is preliminary data.</text>
</comment>
<keyword evidence="3" id="KW-1185">Reference proteome</keyword>
<dbReference type="InterPro" id="IPR002711">
    <property type="entry name" value="HNH"/>
</dbReference>
<dbReference type="eggNOG" id="COG1403">
    <property type="taxonomic scope" value="Bacteria"/>
</dbReference>
<name>E5XNB6_SEGRC</name>
<evidence type="ECO:0000313" key="2">
    <source>
        <dbReference type="EMBL" id="EFV14125.1"/>
    </source>
</evidence>
<organism evidence="2 3">
    <name type="scientific">Segniliparus rugosus (strain ATCC BAA-974 / DSM 45345 / CCUG 50838 / CIP 108380 / JCM 13579 / CDC 945)</name>
    <dbReference type="NCBI Taxonomy" id="679197"/>
    <lineage>
        <taxon>Bacteria</taxon>
        <taxon>Bacillati</taxon>
        <taxon>Actinomycetota</taxon>
        <taxon>Actinomycetes</taxon>
        <taxon>Mycobacteriales</taxon>
        <taxon>Segniliparaceae</taxon>
        <taxon>Segniliparus</taxon>
    </lineage>
</organism>
<dbReference type="GO" id="GO:0008270">
    <property type="term" value="F:zinc ion binding"/>
    <property type="evidence" value="ECO:0007669"/>
    <property type="project" value="InterPro"/>
</dbReference>
<dbReference type="OrthoDB" id="3823469at2"/>
<dbReference type="RefSeq" id="WP_007468508.1">
    <property type="nucleotide sequence ID" value="NZ_KI391954.1"/>
</dbReference>
<dbReference type="Pfam" id="PF01844">
    <property type="entry name" value="HNH"/>
    <property type="match status" value="1"/>
</dbReference>
<reference evidence="2 3" key="1">
    <citation type="journal article" date="2011" name="Stand. Genomic Sci.">
        <title>High quality draft genome sequence of Segniliparus rugosus CDC 945(T)= (ATCC BAA-974(T)).</title>
        <authorList>
            <person name="Earl A.M."/>
            <person name="Desjardins C.A."/>
            <person name="Fitzgerald M.G."/>
            <person name="Arachchi H.M."/>
            <person name="Zeng Q."/>
            <person name="Mehta T."/>
            <person name="Griggs A."/>
            <person name="Birren B.W."/>
            <person name="Toney N.C."/>
            <person name="Carr J."/>
            <person name="Posey J."/>
            <person name="Butler W.R."/>
        </authorList>
    </citation>
    <scope>NUCLEOTIDE SEQUENCE [LARGE SCALE GENOMIC DNA]</scope>
    <source>
        <strain evidence="3">ATCC BAA-974 / DSM 45345 / CCUG 50838 / CIP 108380 / JCM 13579 / CDC 945</strain>
    </source>
</reference>
<feature type="domain" description="HNH nuclease" evidence="1">
    <location>
        <begin position="101"/>
        <end position="154"/>
    </location>
</feature>
<dbReference type="HOGENOM" id="CLU_1015230_0_0_11"/>
<protein>
    <recommendedName>
        <fullName evidence="1">HNH nuclease domain-containing protein</fullName>
    </recommendedName>
</protein>
<dbReference type="SMART" id="SM00507">
    <property type="entry name" value="HNHc"/>
    <property type="match status" value="1"/>
</dbReference>
<gene>
    <name evidence="2" type="ORF">HMPREF9336_01042</name>
</gene>
<dbReference type="InterPro" id="IPR003615">
    <property type="entry name" value="HNH_nuc"/>
</dbReference>
<dbReference type="CDD" id="cd00085">
    <property type="entry name" value="HNHc"/>
    <property type="match status" value="1"/>
</dbReference>
<dbReference type="Proteomes" id="UP000004816">
    <property type="component" value="Unassembled WGS sequence"/>
</dbReference>
<accession>E5XNB6</accession>
<dbReference type="GO" id="GO:0003676">
    <property type="term" value="F:nucleic acid binding"/>
    <property type="evidence" value="ECO:0007669"/>
    <property type="project" value="InterPro"/>
</dbReference>
<evidence type="ECO:0000259" key="1">
    <source>
        <dbReference type="SMART" id="SM00507"/>
    </source>
</evidence>
<dbReference type="EMBL" id="ACZI02000003">
    <property type="protein sequence ID" value="EFV14125.1"/>
    <property type="molecule type" value="Genomic_DNA"/>
</dbReference>
<dbReference type="REBASE" id="62766">
    <property type="entry name" value="R1.Sru945ORF1041P"/>
</dbReference>
<dbReference type="GO" id="GO:0004519">
    <property type="term" value="F:endonuclease activity"/>
    <property type="evidence" value="ECO:0007669"/>
    <property type="project" value="InterPro"/>
</dbReference>
<dbReference type="AlphaFoldDB" id="E5XNB6"/>
<proteinExistence type="predicted"/>
<evidence type="ECO:0000313" key="3">
    <source>
        <dbReference type="Proteomes" id="UP000004816"/>
    </source>
</evidence>